<sequence length="155" mass="16758">MAILTSTHLLAVERLLLALWVGGICVIGYLVTPILFATLTDERQLAGMLAGKMFSAISWAGLVIGTLLLIGAVVGAGTQWLRQWRCWLLVSMLIVVVLMLFVIQPMMADLKLQGPVIKGTELAAEFGRLHGISSGLYLWMSLSGLTLVVAGLRRP</sequence>
<keyword evidence="4 5" id="KW-0472">Membrane</keyword>
<organism evidence="7">
    <name type="scientific">hydrothermal vent metagenome</name>
    <dbReference type="NCBI Taxonomy" id="652676"/>
    <lineage>
        <taxon>unclassified sequences</taxon>
        <taxon>metagenomes</taxon>
        <taxon>ecological metagenomes</taxon>
    </lineage>
</organism>
<name>A0A3B1A9H9_9ZZZZ</name>
<dbReference type="InterPro" id="IPR025423">
    <property type="entry name" value="TMEM205-like"/>
</dbReference>
<protein>
    <recommendedName>
        <fullName evidence="6">TMEM205-like domain-containing protein</fullName>
    </recommendedName>
</protein>
<evidence type="ECO:0000256" key="3">
    <source>
        <dbReference type="ARBA" id="ARBA00022989"/>
    </source>
</evidence>
<gene>
    <name evidence="7" type="ORF">MNBD_GAMMA17-1310</name>
</gene>
<evidence type="ECO:0000256" key="5">
    <source>
        <dbReference type="SAM" id="Phobius"/>
    </source>
</evidence>
<feature type="transmembrane region" description="Helical" evidence="5">
    <location>
        <begin position="136"/>
        <end position="152"/>
    </location>
</feature>
<evidence type="ECO:0000256" key="4">
    <source>
        <dbReference type="ARBA" id="ARBA00023136"/>
    </source>
</evidence>
<feature type="transmembrane region" description="Helical" evidence="5">
    <location>
        <begin position="56"/>
        <end position="74"/>
    </location>
</feature>
<proteinExistence type="predicted"/>
<dbReference type="GO" id="GO:0016020">
    <property type="term" value="C:membrane"/>
    <property type="evidence" value="ECO:0007669"/>
    <property type="project" value="UniProtKB-SubCell"/>
</dbReference>
<accession>A0A3B1A9H9</accession>
<feature type="domain" description="TMEM205-like" evidence="6">
    <location>
        <begin position="15"/>
        <end position="114"/>
    </location>
</feature>
<reference evidence="7" key="1">
    <citation type="submission" date="2018-06" db="EMBL/GenBank/DDBJ databases">
        <authorList>
            <person name="Zhirakovskaya E."/>
        </authorList>
    </citation>
    <scope>NUCLEOTIDE SEQUENCE</scope>
</reference>
<dbReference type="EMBL" id="UOFQ01000186">
    <property type="protein sequence ID" value="VAW90394.1"/>
    <property type="molecule type" value="Genomic_DNA"/>
</dbReference>
<evidence type="ECO:0000259" key="6">
    <source>
        <dbReference type="Pfam" id="PF13664"/>
    </source>
</evidence>
<dbReference type="AlphaFoldDB" id="A0A3B1A9H9"/>
<comment type="subcellular location">
    <subcellularLocation>
        <location evidence="1">Membrane</location>
    </subcellularLocation>
</comment>
<keyword evidence="2 5" id="KW-0812">Transmembrane</keyword>
<evidence type="ECO:0000313" key="7">
    <source>
        <dbReference type="EMBL" id="VAW90394.1"/>
    </source>
</evidence>
<feature type="transmembrane region" description="Helical" evidence="5">
    <location>
        <begin position="86"/>
        <end position="107"/>
    </location>
</feature>
<keyword evidence="3 5" id="KW-1133">Transmembrane helix</keyword>
<evidence type="ECO:0000256" key="1">
    <source>
        <dbReference type="ARBA" id="ARBA00004370"/>
    </source>
</evidence>
<evidence type="ECO:0000256" key="2">
    <source>
        <dbReference type="ARBA" id="ARBA00022692"/>
    </source>
</evidence>
<feature type="transmembrane region" description="Helical" evidence="5">
    <location>
        <begin position="15"/>
        <end position="36"/>
    </location>
</feature>
<dbReference type="Pfam" id="PF13664">
    <property type="entry name" value="DUF4149"/>
    <property type="match status" value="1"/>
</dbReference>